<dbReference type="Proteomes" id="UP000334820">
    <property type="component" value="Unassembled WGS sequence"/>
</dbReference>
<sequence length="145" mass="15662">MVAASYPDHVRAIVLEDPPLLGASPSQTEVTNALIATPDGPASPSTWQWLFELRALPPEERLIKARVLQPTWAEAEIDPWAASKGEVQIAILDVAHAAIGAFPWREVLPRIQCPMLLITGDPSLARLSADRSLTPLTTGQPSATR</sequence>
<gene>
    <name evidence="1" type="ORF">KTAU_24310</name>
</gene>
<proteinExistence type="predicted"/>
<evidence type="ECO:0008006" key="3">
    <source>
        <dbReference type="Google" id="ProtNLM"/>
    </source>
</evidence>
<accession>A0A5J4K594</accession>
<dbReference type="Gene3D" id="3.40.50.1820">
    <property type="entry name" value="alpha/beta hydrolase"/>
    <property type="match status" value="1"/>
</dbReference>
<keyword evidence="2" id="KW-1185">Reference proteome</keyword>
<protein>
    <recommendedName>
        <fullName evidence="3">AB hydrolase-1 domain-containing protein</fullName>
    </recommendedName>
</protein>
<comment type="caution">
    <text evidence="1">The sequence shown here is derived from an EMBL/GenBank/DDBJ whole genome shotgun (WGS) entry which is preliminary data.</text>
</comment>
<dbReference type="SUPFAM" id="SSF53474">
    <property type="entry name" value="alpha/beta-Hydrolases"/>
    <property type="match status" value="1"/>
</dbReference>
<name>A0A5J4K594_9CHLR</name>
<evidence type="ECO:0000313" key="2">
    <source>
        <dbReference type="Proteomes" id="UP000334820"/>
    </source>
</evidence>
<organism evidence="1 2">
    <name type="scientific">Thermogemmatispora aurantia</name>
    <dbReference type="NCBI Taxonomy" id="2045279"/>
    <lineage>
        <taxon>Bacteria</taxon>
        <taxon>Bacillati</taxon>
        <taxon>Chloroflexota</taxon>
        <taxon>Ktedonobacteria</taxon>
        <taxon>Thermogemmatisporales</taxon>
        <taxon>Thermogemmatisporaceae</taxon>
        <taxon>Thermogemmatispora</taxon>
    </lineage>
</organism>
<dbReference type="EMBL" id="BKZV01000003">
    <property type="protein sequence ID" value="GER83794.1"/>
    <property type="molecule type" value="Genomic_DNA"/>
</dbReference>
<dbReference type="InterPro" id="IPR029058">
    <property type="entry name" value="AB_hydrolase_fold"/>
</dbReference>
<evidence type="ECO:0000313" key="1">
    <source>
        <dbReference type="EMBL" id="GER83794.1"/>
    </source>
</evidence>
<reference evidence="1 2" key="1">
    <citation type="journal article" date="2019" name="Int. J. Syst. Evol. Microbiol.">
        <title>Thermogemmatispora aurantia sp. nov. and Thermogemmatispora argillosa sp. nov., within the class Ktedonobacteria, and emended description of the genus Thermogemmatispora.</title>
        <authorList>
            <person name="Zheng Y."/>
            <person name="Wang C.M."/>
            <person name="Sakai Y."/>
            <person name="Abe K."/>
            <person name="Yokota A."/>
            <person name="Yabe S."/>
        </authorList>
    </citation>
    <scope>NUCLEOTIDE SEQUENCE [LARGE SCALE GENOMIC DNA]</scope>
    <source>
        <strain evidence="1 2">A1-2</strain>
    </source>
</reference>
<dbReference type="AlphaFoldDB" id="A0A5J4K594"/>